<protein>
    <submittedName>
        <fullName evidence="1">Uncharacterized protein</fullName>
    </submittedName>
</protein>
<reference evidence="1 2" key="1">
    <citation type="journal article" date="2019" name="Int. J. Syst. Evol. Microbiol.">
        <title>The Global Catalogue of Microorganisms (GCM) 10K type strain sequencing project: providing services to taxonomists for standard genome sequencing and annotation.</title>
        <authorList>
            <consortium name="The Broad Institute Genomics Platform"/>
            <consortium name="The Broad Institute Genome Sequencing Center for Infectious Disease"/>
            <person name="Wu L."/>
            <person name="Ma J."/>
        </authorList>
    </citation>
    <scope>NUCLEOTIDE SEQUENCE [LARGE SCALE GENOMIC DNA]</scope>
    <source>
        <strain evidence="1 2">JCM 14901</strain>
    </source>
</reference>
<dbReference type="Proteomes" id="UP001499933">
    <property type="component" value="Unassembled WGS sequence"/>
</dbReference>
<organism evidence="1 2">
    <name type="scientific">Microbacterium deminutum</name>
    <dbReference type="NCBI Taxonomy" id="344164"/>
    <lineage>
        <taxon>Bacteria</taxon>
        <taxon>Bacillati</taxon>
        <taxon>Actinomycetota</taxon>
        <taxon>Actinomycetes</taxon>
        <taxon>Micrococcales</taxon>
        <taxon>Microbacteriaceae</taxon>
        <taxon>Microbacterium</taxon>
    </lineage>
</organism>
<dbReference type="EMBL" id="BAAAOG010000001">
    <property type="protein sequence ID" value="GAA1948485.1"/>
    <property type="molecule type" value="Genomic_DNA"/>
</dbReference>
<evidence type="ECO:0000313" key="1">
    <source>
        <dbReference type="EMBL" id="GAA1948485.1"/>
    </source>
</evidence>
<comment type="caution">
    <text evidence="1">The sequence shown here is derived from an EMBL/GenBank/DDBJ whole genome shotgun (WGS) entry which is preliminary data.</text>
</comment>
<evidence type="ECO:0000313" key="2">
    <source>
        <dbReference type="Proteomes" id="UP001499933"/>
    </source>
</evidence>
<gene>
    <name evidence="1" type="ORF">GCM10009776_08120</name>
</gene>
<sequence length="88" mass="9295">MSTDAALVPTNGGDVNCEDTRAPCRIGGHPRLEFDVPAGLDDACRGPQAGPLARHVWRALGLVRSRFGRSPYAGLGAVALSDAPRTRR</sequence>
<proteinExistence type="predicted"/>
<keyword evidence="2" id="KW-1185">Reference proteome</keyword>
<accession>A0ABN2QAV3</accession>
<name>A0ABN2QAV3_9MICO</name>